<evidence type="ECO:0000259" key="2">
    <source>
        <dbReference type="Pfam" id="PF21762"/>
    </source>
</evidence>
<feature type="region of interest" description="Disordered" evidence="1">
    <location>
        <begin position="721"/>
        <end position="798"/>
    </location>
</feature>
<feature type="compositionally biased region" description="Basic and acidic residues" evidence="1">
    <location>
        <begin position="782"/>
        <end position="798"/>
    </location>
</feature>
<name>A0AA38X9S9_9EURO</name>
<dbReference type="InterPro" id="IPR040151">
    <property type="entry name" value="Gfd2/YDR514C-like"/>
</dbReference>
<accession>A0AA38X9S9</accession>
<dbReference type="InterPro" id="IPR012337">
    <property type="entry name" value="RNaseH-like_sf"/>
</dbReference>
<feature type="compositionally biased region" description="Polar residues" evidence="1">
    <location>
        <begin position="751"/>
        <end position="764"/>
    </location>
</feature>
<dbReference type="Pfam" id="PF21762">
    <property type="entry name" value="DEDDh_C"/>
    <property type="match status" value="2"/>
</dbReference>
<dbReference type="GO" id="GO:0005634">
    <property type="term" value="C:nucleus"/>
    <property type="evidence" value="ECO:0007669"/>
    <property type="project" value="TreeGrafter"/>
</dbReference>
<sequence>MASTNPQDRLNRLFVNSPLLSTPTPGELHFSEKELQEKKAKDEEPWQVSASQQSKEPQRDLEILTSSDEDDYVAAFRKKPSMKPKSTQPKPRKMPEPNAFGYPKDSVIEPKGPIEYLAKGKWSKRTLQSGKATKQVDSDDDDERFPAADEVGNPVKGHFCQFNLAAKFPYKYMNDANDRVSRHFFASNKFYNRKWDLYYLHAPFSLSAKPIVLVPLEQVQQLITQIGQAFKVPVSVPKFPFTLTFFADGTPEPVFLGQSCSKDDAIKLQNTIPAAPLAHGECAEGASPKVKQAFADFKSKCQGAVLAKGKGKGAGGKKKREEDRLLTVKDWYVQLKRAQRCLGLRQKTGHVQYSDPGMSWEEQQEFHLKQLKKAHFVLDPLNVDQPAPFPFEKEPVIIAIDIESYERAHNLITEIGISTLDTLDLVGVAPGPNGKQWLDQIRSRHFRINGREHLVNKDFCIGHPDAYQFGKSEWIDLKEAVASVDSCFEWPFSVQFKHASIVDQWSVEPETLTSENNRPRRVSEAFGGVSIGPTNAEQDAASRAAIASVLDGIGNKAAIQQAVNLTKHNHADPETLQLGPKQRNVILVGHDLRTDVEYLRDLGSKIFSPSRATYPIAAMEILGNGDNAGQILLSIIDTMDTGPLYRVLKEEVQNRSLSSIMSDLGLPCFFPHNGGNDARYTLEAWVAMLIKARLQADQEQKKGEEDAENMAQLAKENDAWNQGSEWGGMPLGDPGQSAPSTPEQNMAKADLNSSEASIMATSPEVSPPHPEDDSIAALAKNLRLDPSIDHQESETRYY</sequence>
<dbReference type="InterPro" id="IPR048519">
    <property type="entry name" value="Gfd2/YDR514C-like_C"/>
</dbReference>
<evidence type="ECO:0000313" key="4">
    <source>
        <dbReference type="Proteomes" id="UP001172673"/>
    </source>
</evidence>
<feature type="region of interest" description="Disordered" evidence="1">
    <location>
        <begin position="127"/>
        <end position="150"/>
    </location>
</feature>
<dbReference type="AlphaFoldDB" id="A0AA38X9S9"/>
<feature type="domain" description="Gfd2/YDR514C-like C-terminal" evidence="2">
    <location>
        <begin position="396"/>
        <end position="495"/>
    </location>
</feature>
<feature type="region of interest" description="Disordered" evidence="1">
    <location>
        <begin position="1"/>
        <end position="105"/>
    </location>
</feature>
<evidence type="ECO:0000313" key="3">
    <source>
        <dbReference type="EMBL" id="KAJ9609182.1"/>
    </source>
</evidence>
<feature type="compositionally biased region" description="Basic and acidic residues" evidence="1">
    <location>
        <begin position="29"/>
        <end position="44"/>
    </location>
</feature>
<dbReference type="EMBL" id="JAPDRK010000009">
    <property type="protein sequence ID" value="KAJ9609182.1"/>
    <property type="molecule type" value="Genomic_DNA"/>
</dbReference>
<dbReference type="PANTHER" id="PTHR28083:SF1">
    <property type="entry name" value="GOOD FOR FULL DBP5 ACTIVITY PROTEIN 2"/>
    <property type="match status" value="1"/>
</dbReference>
<protein>
    <recommendedName>
        <fullName evidence="2">Gfd2/YDR514C-like C-terminal domain-containing protein</fullName>
    </recommendedName>
</protein>
<dbReference type="Proteomes" id="UP001172673">
    <property type="component" value="Unassembled WGS sequence"/>
</dbReference>
<dbReference type="SUPFAM" id="SSF53098">
    <property type="entry name" value="Ribonuclease H-like"/>
    <property type="match status" value="1"/>
</dbReference>
<gene>
    <name evidence="3" type="ORF">H2200_006954</name>
</gene>
<reference evidence="3" key="1">
    <citation type="submission" date="2022-10" db="EMBL/GenBank/DDBJ databases">
        <title>Culturing micro-colonial fungi from biological soil crusts in the Mojave desert and describing Neophaeococcomyces mojavensis, and introducing the new genera and species Taxawa tesnikishii.</title>
        <authorList>
            <person name="Kurbessoian T."/>
            <person name="Stajich J.E."/>
        </authorList>
    </citation>
    <scope>NUCLEOTIDE SEQUENCE</scope>
    <source>
        <strain evidence="3">TK_41</strain>
    </source>
</reference>
<proteinExistence type="predicted"/>
<dbReference type="PANTHER" id="PTHR28083">
    <property type="entry name" value="GOOD FOR FULL DBP5 ACTIVITY PROTEIN 2"/>
    <property type="match status" value="1"/>
</dbReference>
<evidence type="ECO:0000256" key="1">
    <source>
        <dbReference type="SAM" id="MobiDB-lite"/>
    </source>
</evidence>
<comment type="caution">
    <text evidence="3">The sequence shown here is derived from an EMBL/GenBank/DDBJ whole genome shotgun (WGS) entry which is preliminary data.</text>
</comment>
<feature type="domain" description="Gfd2/YDR514C-like C-terminal" evidence="2">
    <location>
        <begin position="566"/>
        <end position="688"/>
    </location>
</feature>
<keyword evidence="4" id="KW-1185">Reference proteome</keyword>
<organism evidence="3 4">
    <name type="scientific">Cladophialophora chaetospira</name>
    <dbReference type="NCBI Taxonomy" id="386627"/>
    <lineage>
        <taxon>Eukaryota</taxon>
        <taxon>Fungi</taxon>
        <taxon>Dikarya</taxon>
        <taxon>Ascomycota</taxon>
        <taxon>Pezizomycotina</taxon>
        <taxon>Eurotiomycetes</taxon>
        <taxon>Chaetothyriomycetidae</taxon>
        <taxon>Chaetothyriales</taxon>
        <taxon>Herpotrichiellaceae</taxon>
        <taxon>Cladophialophora</taxon>
    </lineage>
</organism>